<evidence type="ECO:0000256" key="5">
    <source>
        <dbReference type="ARBA" id="ARBA00022576"/>
    </source>
</evidence>
<dbReference type="GO" id="GO:0004648">
    <property type="term" value="F:O-phospho-L-serine:2-oxoglutarate aminotransferase activity"/>
    <property type="evidence" value="ECO:0007669"/>
    <property type="project" value="UniProtKB-EC"/>
</dbReference>
<evidence type="ECO:0000256" key="4">
    <source>
        <dbReference type="ARBA" id="ARBA00013030"/>
    </source>
</evidence>
<gene>
    <name evidence="13" type="ORF">CDV56_102174</name>
</gene>
<dbReference type="Pfam" id="PF00266">
    <property type="entry name" value="Aminotran_5"/>
    <property type="match status" value="2"/>
</dbReference>
<comment type="catalytic activity">
    <reaction evidence="11">
        <text>O-phospho-L-serine + 2-oxoglutarate = 3-phosphooxypyruvate + L-glutamate</text>
        <dbReference type="Rhea" id="RHEA:14329"/>
        <dbReference type="ChEBI" id="CHEBI:16810"/>
        <dbReference type="ChEBI" id="CHEBI:18110"/>
        <dbReference type="ChEBI" id="CHEBI:29985"/>
        <dbReference type="ChEBI" id="CHEBI:57524"/>
        <dbReference type="EC" id="2.6.1.52"/>
    </reaction>
</comment>
<keyword evidence="9" id="KW-0718">Serine biosynthesis</keyword>
<evidence type="ECO:0000313" key="13">
    <source>
        <dbReference type="EMBL" id="RHZ47655.1"/>
    </source>
</evidence>
<keyword evidence="6" id="KW-0028">Amino-acid biosynthesis</keyword>
<comment type="similarity">
    <text evidence="3">Belongs to the class-V pyridoxal-phosphate-dependent aminotransferase family. SerC subfamily.</text>
</comment>
<comment type="pathway">
    <text evidence="2">Amino-acid biosynthesis; L-serine biosynthesis; L-serine from 3-phospho-D-glycerate: step 2/3.</text>
</comment>
<dbReference type="FunFam" id="3.90.1150.10:FF:000006">
    <property type="entry name" value="Phosphoserine aminotransferase"/>
    <property type="match status" value="1"/>
</dbReference>
<evidence type="ECO:0000256" key="11">
    <source>
        <dbReference type="ARBA" id="ARBA00049007"/>
    </source>
</evidence>
<dbReference type="InterPro" id="IPR000192">
    <property type="entry name" value="Aminotrans_V_dom"/>
</dbReference>
<dbReference type="InterPro" id="IPR022278">
    <property type="entry name" value="Pser_aminoTfrase"/>
</dbReference>
<feature type="domain" description="Aminotransferase class V" evidence="12">
    <location>
        <begin position="112"/>
        <end position="416"/>
    </location>
</feature>
<dbReference type="SUPFAM" id="SSF53383">
    <property type="entry name" value="PLP-dependent transferases"/>
    <property type="match status" value="1"/>
</dbReference>
<name>A0A397G9F9_ASPTH</name>
<comment type="catalytic activity">
    <reaction evidence="10">
        <text>4-(phosphooxy)-L-threonine + 2-oxoglutarate = (R)-3-hydroxy-2-oxo-4-phosphooxybutanoate + L-glutamate</text>
        <dbReference type="Rhea" id="RHEA:16573"/>
        <dbReference type="ChEBI" id="CHEBI:16810"/>
        <dbReference type="ChEBI" id="CHEBI:29985"/>
        <dbReference type="ChEBI" id="CHEBI:58452"/>
        <dbReference type="ChEBI" id="CHEBI:58538"/>
        <dbReference type="EC" id="2.6.1.52"/>
    </reaction>
</comment>
<evidence type="ECO:0000256" key="8">
    <source>
        <dbReference type="ARBA" id="ARBA00022898"/>
    </source>
</evidence>
<dbReference type="PIRSF" id="PIRSF000525">
    <property type="entry name" value="SerC"/>
    <property type="match status" value="1"/>
</dbReference>
<dbReference type="FunFam" id="3.40.640.10:FF:000082">
    <property type="entry name" value="Phosphoserine aminotransferase"/>
    <property type="match status" value="1"/>
</dbReference>
<dbReference type="Proteomes" id="UP000215305">
    <property type="component" value="Unassembled WGS sequence"/>
</dbReference>
<evidence type="ECO:0000256" key="6">
    <source>
        <dbReference type="ARBA" id="ARBA00022605"/>
    </source>
</evidence>
<proteinExistence type="inferred from homology"/>
<dbReference type="STRING" id="41047.A0A397G9F9"/>
<keyword evidence="14" id="KW-1185">Reference proteome</keyword>
<evidence type="ECO:0000256" key="3">
    <source>
        <dbReference type="ARBA" id="ARBA00006904"/>
    </source>
</evidence>
<accession>A0A397G9F9</accession>
<protein>
    <recommendedName>
        <fullName evidence="4">phosphoserine transaminase</fullName>
        <ecNumber evidence="4">2.6.1.52</ecNumber>
    </recommendedName>
</protein>
<comment type="caution">
    <text evidence="13">The sequence shown here is derived from an EMBL/GenBank/DDBJ whole genome shotgun (WGS) entry which is preliminary data.</text>
</comment>
<dbReference type="HAMAP" id="MF_00160">
    <property type="entry name" value="SerC_aminotrans_5"/>
    <property type="match status" value="1"/>
</dbReference>
<dbReference type="InterPro" id="IPR015424">
    <property type="entry name" value="PyrdxlP-dep_Trfase"/>
</dbReference>
<dbReference type="OrthoDB" id="1703350at2759"/>
<evidence type="ECO:0000256" key="7">
    <source>
        <dbReference type="ARBA" id="ARBA00022679"/>
    </source>
</evidence>
<comment type="cofactor">
    <cofactor evidence="1">
        <name>pyridoxal 5'-phosphate</name>
        <dbReference type="ChEBI" id="CHEBI:597326"/>
    </cofactor>
</comment>
<dbReference type="GO" id="GO:0006564">
    <property type="term" value="P:L-serine biosynthetic process"/>
    <property type="evidence" value="ECO:0007669"/>
    <property type="project" value="UniProtKB-KW"/>
</dbReference>
<dbReference type="NCBIfam" id="NF003764">
    <property type="entry name" value="PRK05355.1"/>
    <property type="match status" value="1"/>
</dbReference>
<sequence>MPSRQEVAYFGAGPAPLPTSVVEAGAKAFVNYNDCGLGLGEISHRSPTANKILEDTKASLTTLLDIPDDYEILFMQGGGSGQFSSVVQNLVGVWVERRRQRAEAEISASENKDELVVERLQREVQEELKLDYIVTGSWSLKAAQEATRLVGAKHVNIALDARTANNGKFGMIPAEETWALSPSKNSAFVYFCDNETVDGVEFPSFPKILESDDRLVVADMSSNFLSRKVDVSKYSVIFGGAQKNIGIAGISIVIIKKSLLPPQTPTPAPALLHRLNLGGLPGTVVLDYATIAKNNSLYNTLPIFNLWIAGQVMAELVQTYGVQKISGQEQISNRKAEILYSVLDKYPQVYHVVPDKSVRSRMNICFRVYGGDAEKEKEFLAGAEERLLQGLKGHRSVGGIRASNYNAVPLENVEKLAKYLEDYATAA</sequence>
<keyword evidence="5" id="KW-0032">Aminotransferase</keyword>
<dbReference type="InterPro" id="IPR015422">
    <property type="entry name" value="PyrdxlP-dep_Trfase_small"/>
</dbReference>
<dbReference type="PANTHER" id="PTHR43247:SF1">
    <property type="entry name" value="PHOSPHOSERINE AMINOTRANSFERASE"/>
    <property type="match status" value="1"/>
</dbReference>
<evidence type="ECO:0000313" key="14">
    <source>
        <dbReference type="Proteomes" id="UP000215305"/>
    </source>
</evidence>
<evidence type="ECO:0000256" key="1">
    <source>
        <dbReference type="ARBA" id="ARBA00001933"/>
    </source>
</evidence>
<organism evidence="13 14">
    <name type="scientific">Aspergillus thermomutatus</name>
    <name type="common">Neosartorya pseudofischeri</name>
    <dbReference type="NCBI Taxonomy" id="41047"/>
    <lineage>
        <taxon>Eukaryota</taxon>
        <taxon>Fungi</taxon>
        <taxon>Dikarya</taxon>
        <taxon>Ascomycota</taxon>
        <taxon>Pezizomycotina</taxon>
        <taxon>Eurotiomycetes</taxon>
        <taxon>Eurotiomycetidae</taxon>
        <taxon>Eurotiales</taxon>
        <taxon>Aspergillaceae</taxon>
        <taxon>Aspergillus</taxon>
        <taxon>Aspergillus subgen. Fumigati</taxon>
    </lineage>
</organism>
<evidence type="ECO:0000256" key="2">
    <source>
        <dbReference type="ARBA" id="ARBA00005099"/>
    </source>
</evidence>
<keyword evidence="7" id="KW-0808">Transferase</keyword>
<feature type="domain" description="Aminotransferase class V" evidence="12">
    <location>
        <begin position="9"/>
        <end position="93"/>
    </location>
</feature>
<evidence type="ECO:0000256" key="9">
    <source>
        <dbReference type="ARBA" id="ARBA00023299"/>
    </source>
</evidence>
<keyword evidence="8" id="KW-0663">Pyridoxal phosphate</keyword>
<dbReference type="UniPathway" id="UPA00135">
    <property type="reaction ID" value="UER00197"/>
</dbReference>
<reference evidence="13" key="1">
    <citation type="submission" date="2018-08" db="EMBL/GenBank/DDBJ databases">
        <title>Draft genome sequence of azole-resistant Aspergillus thermomutatus (Neosartorya pseudofischeri) strain HMR AF 39, isolated from a human nasal aspirate.</title>
        <authorList>
            <person name="Parent-Michaud M."/>
            <person name="Dufresne P.J."/>
            <person name="Fournier E."/>
            <person name="Martineau C."/>
            <person name="Moreira S."/>
            <person name="Perkins V."/>
            <person name="De Repentigny L."/>
            <person name="Dufresne S.F."/>
        </authorList>
    </citation>
    <scope>NUCLEOTIDE SEQUENCE [LARGE SCALE GENOMIC DNA]</scope>
    <source>
        <strain evidence="13">HMR AF 39</strain>
    </source>
</reference>
<dbReference type="Gene3D" id="3.40.640.10">
    <property type="entry name" value="Type I PLP-dependent aspartate aminotransferase-like (Major domain)"/>
    <property type="match status" value="1"/>
</dbReference>
<dbReference type="VEuPathDB" id="FungiDB:CDV56_102174"/>
<dbReference type="EMBL" id="NKHU02000216">
    <property type="protein sequence ID" value="RHZ47655.1"/>
    <property type="molecule type" value="Genomic_DNA"/>
</dbReference>
<dbReference type="EC" id="2.6.1.52" evidence="4"/>
<dbReference type="RefSeq" id="XP_026611659.1">
    <property type="nucleotide sequence ID" value="XM_026755793.1"/>
</dbReference>
<dbReference type="GeneID" id="38124148"/>
<dbReference type="GO" id="GO:0030170">
    <property type="term" value="F:pyridoxal phosphate binding"/>
    <property type="evidence" value="ECO:0007669"/>
    <property type="project" value="TreeGrafter"/>
</dbReference>
<dbReference type="AlphaFoldDB" id="A0A397G9F9"/>
<evidence type="ECO:0000256" key="10">
    <source>
        <dbReference type="ARBA" id="ARBA00047630"/>
    </source>
</evidence>
<evidence type="ECO:0000259" key="12">
    <source>
        <dbReference type="Pfam" id="PF00266"/>
    </source>
</evidence>
<dbReference type="GO" id="GO:0005737">
    <property type="term" value="C:cytoplasm"/>
    <property type="evidence" value="ECO:0007669"/>
    <property type="project" value="TreeGrafter"/>
</dbReference>
<dbReference type="Gene3D" id="3.90.1150.10">
    <property type="entry name" value="Aspartate Aminotransferase, domain 1"/>
    <property type="match status" value="1"/>
</dbReference>
<dbReference type="InterPro" id="IPR015421">
    <property type="entry name" value="PyrdxlP-dep_Trfase_major"/>
</dbReference>
<dbReference type="PANTHER" id="PTHR43247">
    <property type="entry name" value="PHOSPHOSERINE AMINOTRANSFERASE"/>
    <property type="match status" value="1"/>
</dbReference>